<reference evidence="2" key="1">
    <citation type="submission" date="2020-05" db="EMBL/GenBank/DDBJ databases">
        <title>WGS assembly of Panicum virgatum.</title>
        <authorList>
            <person name="Lovell J.T."/>
            <person name="Jenkins J."/>
            <person name="Shu S."/>
            <person name="Juenger T.E."/>
            <person name="Schmutz J."/>
        </authorList>
    </citation>
    <scope>NUCLEOTIDE SEQUENCE</scope>
    <source>
        <strain evidence="2">AP13</strain>
    </source>
</reference>
<gene>
    <name evidence="2" type="ORF">PVAP13_6KG054392</name>
</gene>
<evidence type="ECO:0000313" key="2">
    <source>
        <dbReference type="EMBL" id="KAG2581298.1"/>
    </source>
</evidence>
<comment type="caution">
    <text evidence="2">The sequence shown here is derived from an EMBL/GenBank/DDBJ whole genome shotgun (WGS) entry which is preliminary data.</text>
</comment>
<organism evidence="2 3">
    <name type="scientific">Panicum virgatum</name>
    <name type="common">Blackwell switchgrass</name>
    <dbReference type="NCBI Taxonomy" id="38727"/>
    <lineage>
        <taxon>Eukaryota</taxon>
        <taxon>Viridiplantae</taxon>
        <taxon>Streptophyta</taxon>
        <taxon>Embryophyta</taxon>
        <taxon>Tracheophyta</taxon>
        <taxon>Spermatophyta</taxon>
        <taxon>Magnoliopsida</taxon>
        <taxon>Liliopsida</taxon>
        <taxon>Poales</taxon>
        <taxon>Poaceae</taxon>
        <taxon>PACMAD clade</taxon>
        <taxon>Panicoideae</taxon>
        <taxon>Panicodae</taxon>
        <taxon>Paniceae</taxon>
        <taxon>Panicinae</taxon>
        <taxon>Panicum</taxon>
        <taxon>Panicum sect. Hiantes</taxon>
    </lineage>
</organism>
<dbReference type="EMBL" id="CM029047">
    <property type="protein sequence ID" value="KAG2581298.1"/>
    <property type="molecule type" value="Genomic_DNA"/>
</dbReference>
<protein>
    <submittedName>
        <fullName evidence="2">Uncharacterized protein</fullName>
    </submittedName>
</protein>
<evidence type="ECO:0000256" key="1">
    <source>
        <dbReference type="SAM" id="Phobius"/>
    </source>
</evidence>
<accession>A0A8T0R864</accession>
<feature type="transmembrane region" description="Helical" evidence="1">
    <location>
        <begin position="73"/>
        <end position="91"/>
    </location>
</feature>
<dbReference type="Proteomes" id="UP000823388">
    <property type="component" value="Chromosome 6K"/>
</dbReference>
<keyword evidence="1" id="KW-0812">Transmembrane</keyword>
<keyword evidence="1" id="KW-1133">Transmembrane helix</keyword>
<keyword evidence="3" id="KW-1185">Reference proteome</keyword>
<proteinExistence type="predicted"/>
<name>A0A8T0R864_PANVG</name>
<sequence>MLTSRRRTTSAGVVFSSPAASCLLVDVSGCCLSARRRLLLDDGEVQRVGVACGLYSAARCKCNLRQRGYSVRLGVYVATCLWLALQIIVRLSSSQGSRWIYIGRGGGLLTLRQVKSKEFKLTLSLYQTTRVQHLMWFPCCTRTHLFEPIKILSPTCLLALSPNYMIRIATMKLTSSWFPVNLEHIWKIIGGPS</sequence>
<evidence type="ECO:0000313" key="3">
    <source>
        <dbReference type="Proteomes" id="UP000823388"/>
    </source>
</evidence>
<dbReference type="AlphaFoldDB" id="A0A8T0R864"/>
<keyword evidence="1" id="KW-0472">Membrane</keyword>